<name>A0ABY4ZN56_9CAUL</name>
<accession>A0ABY4ZN56</accession>
<dbReference type="Gene3D" id="3.90.1720.10">
    <property type="entry name" value="endopeptidase domain like (from Nostoc punctiforme)"/>
    <property type="match status" value="1"/>
</dbReference>
<protein>
    <recommendedName>
        <fullName evidence="3">Peptidoglycan peptidase</fullName>
    </recommendedName>
</protein>
<evidence type="ECO:0000313" key="1">
    <source>
        <dbReference type="EMBL" id="USQ94232.1"/>
    </source>
</evidence>
<proteinExistence type="predicted"/>
<gene>
    <name evidence="1" type="ORF">MZV50_16675</name>
</gene>
<reference evidence="1 2" key="1">
    <citation type="submission" date="2022-04" db="EMBL/GenBank/DDBJ databases">
        <title>Genome sequence of soybean root-associated Caulobacter segnis RL271.</title>
        <authorList>
            <person name="Longley R."/>
            <person name="Bonito G."/>
            <person name="Trigodet F."/>
            <person name="Crosson S."/>
            <person name="Fiebig A."/>
        </authorList>
    </citation>
    <scope>NUCLEOTIDE SEQUENCE [LARGE SCALE GENOMIC DNA]</scope>
    <source>
        <strain evidence="1 2">RL271</strain>
    </source>
</reference>
<keyword evidence="2" id="KW-1185">Reference proteome</keyword>
<dbReference type="InterPro" id="IPR024453">
    <property type="entry name" value="Peptidase_C92"/>
</dbReference>
<organism evidence="1 2">
    <name type="scientific">Caulobacter segnis</name>
    <dbReference type="NCBI Taxonomy" id="88688"/>
    <lineage>
        <taxon>Bacteria</taxon>
        <taxon>Pseudomonadati</taxon>
        <taxon>Pseudomonadota</taxon>
        <taxon>Alphaproteobacteria</taxon>
        <taxon>Caulobacterales</taxon>
        <taxon>Caulobacteraceae</taxon>
        <taxon>Caulobacter</taxon>
    </lineage>
</organism>
<dbReference type="EMBL" id="CP096040">
    <property type="protein sequence ID" value="USQ94232.1"/>
    <property type="molecule type" value="Genomic_DNA"/>
</dbReference>
<evidence type="ECO:0008006" key="3">
    <source>
        <dbReference type="Google" id="ProtNLM"/>
    </source>
</evidence>
<sequence>MDRRSFVVGTLAGSTSAGQPDLQVGDVLFGAYPHSPWASLAAAFSLDRAPFGHVGLVAGLAPAQIVDANGDPTGGAVALRPIAEFLQGAQWVEVRRLRRSFVDRQRVARTAQAWIGAPFDSRILLDDDRLYCTELVWKAVKVACGLDLVPEKRRIGLRPVIDIGSLRASRELEFIWAGEPARLHIPRRAGR</sequence>
<dbReference type="Pfam" id="PF05708">
    <property type="entry name" value="Peptidase_C92"/>
    <property type="match status" value="1"/>
</dbReference>
<dbReference type="SUPFAM" id="SSF54001">
    <property type="entry name" value="Cysteine proteinases"/>
    <property type="match status" value="1"/>
</dbReference>
<dbReference type="InterPro" id="IPR038765">
    <property type="entry name" value="Papain-like_cys_pep_sf"/>
</dbReference>
<dbReference type="Proteomes" id="UP001057520">
    <property type="component" value="Chromosome"/>
</dbReference>
<evidence type="ECO:0000313" key="2">
    <source>
        <dbReference type="Proteomes" id="UP001057520"/>
    </source>
</evidence>